<dbReference type="InterPro" id="IPR029425">
    <property type="entry name" value="MMS22L_N"/>
</dbReference>
<evidence type="ECO:0000313" key="14">
    <source>
        <dbReference type="EMBL" id="KAL1259702.1"/>
    </source>
</evidence>
<dbReference type="InterPro" id="IPR042320">
    <property type="entry name" value="MMS22-like"/>
</dbReference>
<evidence type="ECO:0000259" key="13">
    <source>
        <dbReference type="Pfam" id="PF14911"/>
    </source>
</evidence>
<dbReference type="Pfam" id="PF14911">
    <property type="entry name" value="MMS22L_C"/>
    <property type="match status" value="1"/>
</dbReference>
<dbReference type="Pfam" id="PF14910">
    <property type="entry name" value="MMS22L_N"/>
    <property type="match status" value="1"/>
</dbReference>
<evidence type="ECO:0000256" key="8">
    <source>
        <dbReference type="ARBA" id="ARBA00023204"/>
    </source>
</evidence>
<dbReference type="EMBL" id="JAYMGO010000016">
    <property type="protein sequence ID" value="KAL1259702.1"/>
    <property type="molecule type" value="Genomic_DNA"/>
</dbReference>
<keyword evidence="15" id="KW-1185">Reference proteome</keyword>
<accession>A0ABR3M3I5</accession>
<evidence type="ECO:0000256" key="5">
    <source>
        <dbReference type="ARBA" id="ARBA00022454"/>
    </source>
</evidence>
<evidence type="ECO:0000256" key="11">
    <source>
        <dbReference type="ARBA" id="ARBA00045147"/>
    </source>
</evidence>
<keyword evidence="9" id="KW-0539">Nucleus</keyword>
<dbReference type="Proteomes" id="UP001558613">
    <property type="component" value="Unassembled WGS sequence"/>
</dbReference>
<comment type="similarity">
    <text evidence="3">Belongs to the MMS22 family. MMS22L subfamily.</text>
</comment>
<evidence type="ECO:0000256" key="1">
    <source>
        <dbReference type="ARBA" id="ARBA00004123"/>
    </source>
</evidence>
<proteinExistence type="inferred from homology"/>
<gene>
    <name evidence="14" type="ORF">QQF64_010279</name>
</gene>
<feature type="domain" description="Protein MMS22-like N-terminal" evidence="12">
    <location>
        <begin position="91"/>
        <end position="801"/>
    </location>
</feature>
<keyword evidence="7" id="KW-0156">Chromatin regulator</keyword>
<organism evidence="14 15">
    <name type="scientific">Cirrhinus molitorella</name>
    <name type="common">mud carp</name>
    <dbReference type="NCBI Taxonomy" id="172907"/>
    <lineage>
        <taxon>Eukaryota</taxon>
        <taxon>Metazoa</taxon>
        <taxon>Chordata</taxon>
        <taxon>Craniata</taxon>
        <taxon>Vertebrata</taxon>
        <taxon>Euteleostomi</taxon>
        <taxon>Actinopterygii</taxon>
        <taxon>Neopterygii</taxon>
        <taxon>Teleostei</taxon>
        <taxon>Ostariophysi</taxon>
        <taxon>Cypriniformes</taxon>
        <taxon>Cyprinidae</taxon>
        <taxon>Labeoninae</taxon>
        <taxon>Labeonini</taxon>
        <taxon>Cirrhinus</taxon>
    </lineage>
</organism>
<feature type="domain" description="MMS22-like C-terminal" evidence="13">
    <location>
        <begin position="913"/>
        <end position="1288"/>
    </location>
</feature>
<comment type="subcellular location">
    <subcellularLocation>
        <location evidence="2">Chromosome</location>
    </subcellularLocation>
    <subcellularLocation>
        <location evidence="1">Nucleus</location>
    </subcellularLocation>
</comment>
<keyword evidence="8" id="KW-0234">DNA repair</keyword>
<evidence type="ECO:0000313" key="15">
    <source>
        <dbReference type="Proteomes" id="UP001558613"/>
    </source>
</evidence>
<evidence type="ECO:0000256" key="9">
    <source>
        <dbReference type="ARBA" id="ARBA00023242"/>
    </source>
</evidence>
<keyword evidence="5" id="KW-0158">Chromosome</keyword>
<feature type="non-terminal residue" evidence="14">
    <location>
        <position position="1"/>
    </location>
</feature>
<dbReference type="PANTHER" id="PTHR28547">
    <property type="entry name" value="PROTEIN MMS22-LIKE"/>
    <property type="match status" value="1"/>
</dbReference>
<dbReference type="PANTHER" id="PTHR28547:SF1">
    <property type="entry name" value="PROTEIN MMS22-LIKE"/>
    <property type="match status" value="1"/>
</dbReference>
<reference evidence="14 15" key="1">
    <citation type="submission" date="2023-09" db="EMBL/GenBank/DDBJ databases">
        <authorList>
            <person name="Wang M."/>
        </authorList>
    </citation>
    <scope>NUCLEOTIDE SEQUENCE [LARGE SCALE GENOMIC DNA]</scope>
    <source>
        <strain evidence="14">GT-2023</strain>
        <tissue evidence="14">Liver</tissue>
    </source>
</reference>
<keyword evidence="6" id="KW-0227">DNA damage</keyword>
<evidence type="ECO:0000256" key="2">
    <source>
        <dbReference type="ARBA" id="ARBA00004286"/>
    </source>
</evidence>
<dbReference type="InterPro" id="IPR029424">
    <property type="entry name" value="MMS22L_C"/>
</dbReference>
<comment type="caution">
    <text evidence="14">The sequence shown here is derived from an EMBL/GenBank/DDBJ whole genome shotgun (WGS) entry which is preliminary data.</text>
</comment>
<evidence type="ECO:0000259" key="12">
    <source>
        <dbReference type="Pfam" id="PF14910"/>
    </source>
</evidence>
<evidence type="ECO:0000256" key="4">
    <source>
        <dbReference type="ARBA" id="ARBA00021061"/>
    </source>
</evidence>
<evidence type="ECO:0000256" key="10">
    <source>
        <dbReference type="ARBA" id="ARBA00033326"/>
    </source>
</evidence>
<comment type="function">
    <text evidence="11">Component of the MMS22L-TONSL complex, a complex that promotes homologous recombination-mediated repair of double-strand breaks (DSBs) at stalled or collapsed replication forks. The MMS22L-TONSL complex is required to maintain genome integrity during DNA replication. It mediates the assembly of RAD51 filaments on single-stranded DNA (ssDNA): the MMS22L-TONSL complex is recruited to DSBs following histone replacement by histone chaperones and eviction of the replication protein A complex (RPA/RP-A) from DSBs. Following recruitment to DSBs, the TONSL-MMS22L complex promotes recruitment of RAD51 filaments and subsequent homologous recombination. Within the complex, MMS22L acts by binding ssDNA.</text>
</comment>
<name>A0ABR3M3I5_9TELE</name>
<evidence type="ECO:0000256" key="6">
    <source>
        <dbReference type="ARBA" id="ARBA00022763"/>
    </source>
</evidence>
<evidence type="ECO:0000256" key="3">
    <source>
        <dbReference type="ARBA" id="ARBA00006585"/>
    </source>
</evidence>
<sequence>RSLDRLLSLPPLPATGFRSRAALRRPNRATAAVCGQPQQHSGPLQSMPCHSQCKCSLCPSADMEGEFSQSLTPPVSPSALDHYGESAPSRPPCFTCVYEPGREETGRLSSNGYISRGALKRLLLKLDPAPADFEGDTVDIFDFPWVTETALVESTKLLFGLFRQKVLKLETLVQSSSHDFGQASSLHYEAEELRQQCVLFLSYIKVFIYRFLEPSQSLDEGPVHPFKDAEAQLPSVLVEELFSITLLIGRIKNLPANVQSALTIQHQGKLFPPSWQLLHLHLDIHWSVLEILHLLEQRMMGQVVYAHQFVNLTGETLTNISLFEDQVNNLLCDLIGLAMNKYNKVRPTETMNSHHYQCLCTKELWILLVHLLEHRSKTIHTQSFWSYVNALLQTVLKGTPSGDRDPGLPMHCKDPEGFTWWLLTHLAQIGMHNQNGTAQQEKQLEDNWSFVMGLLKSSCDPKKAAQEEQIRMVVHCCLSLSLMWGPNVSAVTTLWEYYSKNLNSSFTVPWLGVSGLGSISRTPLSLLQQAKSCCSPASVGSSSHTQLYRSTNSFHIFLRILALHLSQEHAGGAPWRQIKGRLYSKFHQRRMTELSDTGLLHFLLLFLVLAQCAELEDVASRVCDLLAMLPADSTPPALRVLQWRGQLALVLLYLEKGLDAGALAEQLAAYFSQAAREFYLKTTEPSRKLALWAPLSSYLEGVSEVFETSPNLTLSEERLLNEGFGLLLPACRQSELSSALGFLQTVLAQLRRVHQRCGQPSHSVESPSWVPLPSVAKERHQAVAAALWSHFFPFLCSMRLSQTPPPQLADAAAGFTLLALDMPGSAPQNLQPHPIQSIMQSFGWDEMLHPLLVTHYLNHLLQNGELVSWVSSGPGSGSAQALCVRAWIRCVLQQYLHKSQDAPDTRAGKNLDEQLAELTRQVLRLPEVESVLQRAGLHPAAAKDPKPAMAVFIKAVGRSYCELQLLSERSSAVSQALEYVGDLLKNIKPYLLNKSREGLQLAYWTVGCLVKHWSHLLATSRAQQLLFRIVDVLLLPHALLQQDSSAHTQMLSALKESLPLFLQGLSVAVSVSQSQGAYLKQQLHRVISQYLSRFLPATPSTGAVVNHPVLLAACESTPTPQGERLRRSILHVLGENFLQFKGLAPPPRLAAVLSFLLELLKRNGDRDPALLTIPLPLVLRCLMLVNEPQVKRLSTEVTQLIVERCTAAVGEQPCEHTTTILRAFVEENEGVYDQQVYNVLEVVAVLHPFTVTALIPFLSLSLRKTECKRGLGKNTSLRNGYRRLLALLGDSGQAEMICLEED</sequence>
<evidence type="ECO:0000256" key="7">
    <source>
        <dbReference type="ARBA" id="ARBA00022853"/>
    </source>
</evidence>
<protein>
    <recommendedName>
        <fullName evidence="4">Protein MMS22-like</fullName>
    </recommendedName>
    <alternativeName>
        <fullName evidence="10">Methyl methanesulfonate-sensitivity protein 22-like</fullName>
    </alternativeName>
</protein>